<dbReference type="AlphaFoldDB" id="A0A8C7C757"/>
<proteinExistence type="predicted"/>
<name>A0A8C7C757_ONCKI</name>
<organism evidence="1 2">
    <name type="scientific">Oncorhynchus kisutch</name>
    <name type="common">Coho salmon</name>
    <name type="synonym">Salmo kisutch</name>
    <dbReference type="NCBI Taxonomy" id="8019"/>
    <lineage>
        <taxon>Eukaryota</taxon>
        <taxon>Metazoa</taxon>
        <taxon>Chordata</taxon>
        <taxon>Craniata</taxon>
        <taxon>Vertebrata</taxon>
        <taxon>Euteleostomi</taxon>
        <taxon>Actinopterygii</taxon>
        <taxon>Neopterygii</taxon>
        <taxon>Teleostei</taxon>
        <taxon>Protacanthopterygii</taxon>
        <taxon>Salmoniformes</taxon>
        <taxon>Salmonidae</taxon>
        <taxon>Salmoninae</taxon>
        <taxon>Oncorhynchus</taxon>
    </lineage>
</organism>
<sequence>VISSDLYHILSLGVDEESIKAFSIEDTTVGIYIIKDQRRNQTFSVAVLFGHSVVPFRRLTNHCQDNSFIYRCIQLKSEIYIHLGWNH</sequence>
<evidence type="ECO:0000313" key="1">
    <source>
        <dbReference type="Ensembl" id="ENSOKIP00005000184.1"/>
    </source>
</evidence>
<reference evidence="1" key="1">
    <citation type="submission" date="2025-08" db="UniProtKB">
        <authorList>
            <consortium name="Ensembl"/>
        </authorList>
    </citation>
    <scope>IDENTIFICATION</scope>
</reference>
<dbReference type="Ensembl" id="ENSOKIT00005000199.1">
    <property type="protein sequence ID" value="ENSOKIP00005000184.1"/>
    <property type="gene ID" value="ENSOKIG00005000143.1"/>
</dbReference>
<dbReference type="Proteomes" id="UP000694557">
    <property type="component" value="Unassembled WGS sequence"/>
</dbReference>
<protein>
    <submittedName>
        <fullName evidence="1">Uncharacterized protein</fullName>
    </submittedName>
</protein>
<evidence type="ECO:0000313" key="2">
    <source>
        <dbReference type="Proteomes" id="UP000694557"/>
    </source>
</evidence>
<accession>A0A8C7C757</accession>
<reference evidence="1" key="2">
    <citation type="submission" date="2025-09" db="UniProtKB">
        <authorList>
            <consortium name="Ensembl"/>
        </authorList>
    </citation>
    <scope>IDENTIFICATION</scope>
</reference>
<keyword evidence="2" id="KW-1185">Reference proteome</keyword>